<name>A0A8H6VT00_9AGAR</name>
<feature type="compositionally biased region" description="Basic and acidic residues" evidence="1">
    <location>
        <begin position="40"/>
        <end position="50"/>
    </location>
</feature>
<dbReference type="RefSeq" id="XP_037215227.1">
    <property type="nucleotide sequence ID" value="XM_037368301.1"/>
</dbReference>
<comment type="caution">
    <text evidence="3">The sequence shown here is derived from an EMBL/GenBank/DDBJ whole genome shotgun (WGS) entry which is preliminary data.</text>
</comment>
<accession>A0A8H6VT00</accession>
<dbReference type="AlphaFoldDB" id="A0A8H6VT00"/>
<dbReference type="GeneID" id="59350817"/>
<feature type="compositionally biased region" description="Low complexity" evidence="1">
    <location>
        <begin position="58"/>
        <end position="67"/>
    </location>
</feature>
<dbReference type="InterPro" id="IPR018631">
    <property type="entry name" value="AAA-ATPase-like_dom"/>
</dbReference>
<dbReference type="Pfam" id="PF09820">
    <property type="entry name" value="AAA-ATPase_like"/>
    <property type="match status" value="1"/>
</dbReference>
<reference evidence="3" key="1">
    <citation type="submission" date="2020-05" db="EMBL/GenBank/DDBJ databases">
        <title>Mycena genomes resolve the evolution of fungal bioluminescence.</title>
        <authorList>
            <person name="Tsai I.J."/>
        </authorList>
    </citation>
    <scope>NUCLEOTIDE SEQUENCE</scope>
    <source>
        <strain evidence="3">171206Taipei</strain>
    </source>
</reference>
<sequence>MNELSDSGFLFGPLLTAFRSAAFPRLTDPFSGCYSESDTEELKTDDELPGRKRLRLPTTSSFSSSADTSFRAEASSQHNLPDIDDLFNDLINQPEAYVDKTACIAQLPAKYFALLVRPPRFGKSTFLSTLAEYYDARSVLRDDDWSHLDVYKASTNTFATRDRHLCLLFCFPTTIMRGQPSDIEWDIRSHVSGQLYSFVYKYTAELGLSGVSDILEVPALHGQPNILAMFAKFWDIVKKSSYDIFVGVDDYDAAISAHEFLLSEDGEYDGRLGLRDTIEELLDTLFWCPLLDGIDVIAKLLVTGTLTPQTLNPQLSKSMSAFALMELPELALSCGFNDDEAHNFSGAFLPHCPSATDFRDLAGQYYFPPHCTSTPLLHPQQIILHIARLANKVLSPRLTTPFHTLSVMLESLQEDADDERVTINTLIDLLTQGTLEHTGYRPLHGWAFTVEALRDLGLLSYDPERQLRVASKNLLRKIHSTVYPVARAYFDLPSELAPALCLDGGFQRLLVLATKVLANRTRRSLSRRSNMEPTMHGVFELLFRSPISAWEDVYDSFILVPAQQLPYIDEKPSPDVEPRRWGLRTLTLRGLWRALNPNDGDPTFEALTALHEELETMEEPKIREMPFSDSEGIVSRVEDYLVPEQGVNMMVAVGGTRVLMPLASSLDNLSSAKQVD</sequence>
<proteinExistence type="predicted"/>
<evidence type="ECO:0000313" key="3">
    <source>
        <dbReference type="EMBL" id="KAF7292799.1"/>
    </source>
</evidence>
<feature type="region of interest" description="Disordered" evidence="1">
    <location>
        <begin position="34"/>
        <end position="67"/>
    </location>
</feature>
<dbReference type="Proteomes" id="UP000636479">
    <property type="component" value="Unassembled WGS sequence"/>
</dbReference>
<evidence type="ECO:0000259" key="2">
    <source>
        <dbReference type="Pfam" id="PF09820"/>
    </source>
</evidence>
<protein>
    <recommendedName>
        <fullName evidence="2">AAA-ATPase-like domain-containing protein</fullName>
    </recommendedName>
</protein>
<evidence type="ECO:0000313" key="4">
    <source>
        <dbReference type="Proteomes" id="UP000636479"/>
    </source>
</evidence>
<dbReference type="EMBL" id="JACAZF010000011">
    <property type="protein sequence ID" value="KAF7292799.1"/>
    <property type="molecule type" value="Genomic_DNA"/>
</dbReference>
<organism evidence="3 4">
    <name type="scientific">Mycena indigotica</name>
    <dbReference type="NCBI Taxonomy" id="2126181"/>
    <lineage>
        <taxon>Eukaryota</taxon>
        <taxon>Fungi</taxon>
        <taxon>Dikarya</taxon>
        <taxon>Basidiomycota</taxon>
        <taxon>Agaricomycotina</taxon>
        <taxon>Agaricomycetes</taxon>
        <taxon>Agaricomycetidae</taxon>
        <taxon>Agaricales</taxon>
        <taxon>Marasmiineae</taxon>
        <taxon>Mycenaceae</taxon>
        <taxon>Mycena</taxon>
    </lineage>
</organism>
<dbReference type="OrthoDB" id="2916029at2759"/>
<gene>
    <name evidence="3" type="ORF">MIND_01178800</name>
</gene>
<keyword evidence="4" id="KW-1185">Reference proteome</keyword>
<feature type="domain" description="AAA-ATPase-like" evidence="2">
    <location>
        <begin position="87"/>
        <end position="255"/>
    </location>
</feature>
<evidence type="ECO:0000256" key="1">
    <source>
        <dbReference type="SAM" id="MobiDB-lite"/>
    </source>
</evidence>